<keyword evidence="2" id="KW-1185">Reference proteome</keyword>
<dbReference type="RefSeq" id="WP_258118656.1">
    <property type="nucleotide sequence ID" value="NZ_CP062229.1"/>
</dbReference>
<evidence type="ECO:0000313" key="2">
    <source>
        <dbReference type="Proteomes" id="UP001058098"/>
    </source>
</evidence>
<proteinExistence type="predicted"/>
<protein>
    <submittedName>
        <fullName evidence="1">Uncharacterized protein</fullName>
    </submittedName>
</protein>
<evidence type="ECO:0000313" key="1">
    <source>
        <dbReference type="EMBL" id="UVC14416.1"/>
    </source>
</evidence>
<sequence>MTLHALRFQWFIMPIGIETDAEPPQNLFSKSAAGRLLLAASLTVIPYWSHGRHLPWKPVTKVSPSSL</sequence>
<dbReference type="EMBL" id="CP062229">
    <property type="protein sequence ID" value="UVC14416.1"/>
    <property type="molecule type" value="Genomic_DNA"/>
</dbReference>
<reference evidence="1" key="1">
    <citation type="submission" date="2020-09" db="EMBL/GenBank/DDBJ databases">
        <title>Rhizobia associated with sainfoin plants.</title>
        <authorList>
            <person name="Asharfi S."/>
            <person name="Kuzmanovic N."/>
            <person name="Bunk B."/>
            <person name="Sproeer C."/>
            <person name="Becker M."/>
            <person name="Thuenen T."/>
        </authorList>
    </citation>
    <scope>NUCLEOTIDE SEQUENCE</scope>
    <source>
        <strain evidence="1">OM4</strain>
    </source>
</reference>
<accession>A0ABY5QTB8</accession>
<organism evidence="1 2">
    <name type="scientific">Mesorhizobium onobrychidis</name>
    <dbReference type="NCBI Taxonomy" id="2775404"/>
    <lineage>
        <taxon>Bacteria</taxon>
        <taxon>Pseudomonadati</taxon>
        <taxon>Pseudomonadota</taxon>
        <taxon>Alphaproteobacteria</taxon>
        <taxon>Hyphomicrobiales</taxon>
        <taxon>Phyllobacteriaceae</taxon>
        <taxon>Mesorhizobium</taxon>
    </lineage>
</organism>
<name>A0ABY5QTB8_9HYPH</name>
<gene>
    <name evidence="1" type="ORF">IHQ72_27805</name>
</gene>
<dbReference type="Proteomes" id="UP001058098">
    <property type="component" value="Chromosome"/>
</dbReference>